<name>A0ABT9W2Q6_9BACI</name>
<dbReference type="InterPro" id="IPR006047">
    <property type="entry name" value="GH13_cat_dom"/>
</dbReference>
<keyword evidence="5" id="KW-1185">Reference proteome</keyword>
<proteinExistence type="predicted"/>
<feature type="domain" description="Glycosyl hydrolase family 13 catalytic" evidence="3">
    <location>
        <begin position="138"/>
        <end position="496"/>
    </location>
</feature>
<dbReference type="CDD" id="cd11338">
    <property type="entry name" value="AmyAc_CMD"/>
    <property type="match status" value="1"/>
</dbReference>
<evidence type="ECO:0000313" key="4">
    <source>
        <dbReference type="EMBL" id="MDQ0167516.1"/>
    </source>
</evidence>
<reference evidence="4 5" key="1">
    <citation type="submission" date="2023-07" db="EMBL/GenBank/DDBJ databases">
        <title>Genomic Encyclopedia of Type Strains, Phase IV (KMG-IV): sequencing the most valuable type-strain genomes for metagenomic binning, comparative biology and taxonomic classification.</title>
        <authorList>
            <person name="Goeker M."/>
        </authorList>
    </citation>
    <scope>NUCLEOTIDE SEQUENCE [LARGE SCALE GENOMIC DNA]</scope>
    <source>
        <strain evidence="4 5">DSM 12751</strain>
    </source>
</reference>
<dbReference type="PANTHER" id="PTHR10357">
    <property type="entry name" value="ALPHA-AMYLASE FAMILY MEMBER"/>
    <property type="match status" value="1"/>
</dbReference>
<dbReference type="Proteomes" id="UP001235840">
    <property type="component" value="Unassembled WGS sequence"/>
</dbReference>
<dbReference type="SMART" id="SM00642">
    <property type="entry name" value="Aamy"/>
    <property type="match status" value="1"/>
</dbReference>
<dbReference type="PANTHER" id="PTHR10357:SF210">
    <property type="entry name" value="MALTODEXTRIN GLUCOSIDASE"/>
    <property type="match status" value="1"/>
</dbReference>
<dbReference type="InterPro" id="IPR045857">
    <property type="entry name" value="O16G_dom_2"/>
</dbReference>
<dbReference type="SUPFAM" id="SSF51445">
    <property type="entry name" value="(Trans)glycosidases"/>
    <property type="match status" value="1"/>
</dbReference>
<dbReference type="EMBL" id="JAUSTY010000016">
    <property type="protein sequence ID" value="MDQ0167516.1"/>
    <property type="molecule type" value="Genomic_DNA"/>
</dbReference>
<dbReference type="Gene3D" id="3.90.400.10">
    <property type="entry name" value="Oligo-1,6-glucosidase, Domain 2"/>
    <property type="match status" value="1"/>
</dbReference>
<sequence>MNKEAVLHHPSFQYAYACTKNSIQLRIRTKKSDLQSISLLFGDGFDWHDGKWNYQQQAVTKNGSCELFDYWEITLNPPNRRLRYAFILESKEERLFYCEKGFYTDVIYDPGYYFCFPFLHEHEEFQTPDWVKDTIWYQIFPERFANGNSSNDPEDTLAWNSADPTPTNHFGGDIEGITAHLDYLQELGINGIYLTPIFKAYSNHKYDTIDYLAIDPNFGDEAAFKTMVEECHKRGIRVMLDAVFNHSGFYFPPFQDVLEKGEKSKYKDWFHIHEFPIQTEPKANYHTFAFTPFMPKLNTAHPEVKEYLLNVATHWIEKYDIDGWRLDVANEVDHEFWREFRKAVRSVKEDVYILGELWHDSTPWLYGDQFDSVMNYPFQTNVLDLFVRDRLTPKQFKEKMTSVYYMYPKPITEVLFNLVGSHDTPRILTECKDSVEDVKLILTLLLTYEGSPCIYYGDEIGLTGGMDPGCRKCMPWDEAEYNLDLLDHTKKLIALRKREGLLRNQGTLTWMEHEGLLLFKVTEEEKSIYVLINPTLDEQHVTLEASDGHTQWHDEWQNKAYATTASVQVTVPKKQFAILSSK</sequence>
<dbReference type="InterPro" id="IPR017853">
    <property type="entry name" value="GH"/>
</dbReference>
<evidence type="ECO:0000256" key="1">
    <source>
        <dbReference type="ARBA" id="ARBA00022801"/>
    </source>
</evidence>
<evidence type="ECO:0000313" key="5">
    <source>
        <dbReference type="Proteomes" id="UP001235840"/>
    </source>
</evidence>
<gene>
    <name evidence="4" type="ORF">J2S11_003441</name>
</gene>
<keyword evidence="1" id="KW-0378">Hydrolase</keyword>
<keyword evidence="2 4" id="KW-0326">Glycosidase</keyword>
<dbReference type="Gene3D" id="3.20.20.80">
    <property type="entry name" value="Glycosidases"/>
    <property type="match status" value="1"/>
</dbReference>
<dbReference type="Pfam" id="PF00128">
    <property type="entry name" value="Alpha-amylase"/>
    <property type="match status" value="1"/>
</dbReference>
<dbReference type="Gene3D" id="2.60.40.1180">
    <property type="entry name" value="Golgi alpha-mannosidase II"/>
    <property type="match status" value="1"/>
</dbReference>
<dbReference type="CDD" id="cd02857">
    <property type="entry name" value="E_set_CDase_PDE_N"/>
    <property type="match status" value="1"/>
</dbReference>
<dbReference type="Pfam" id="PF02903">
    <property type="entry name" value="Alpha-amylase_N"/>
    <property type="match status" value="1"/>
</dbReference>
<dbReference type="GO" id="GO:0016798">
    <property type="term" value="F:hydrolase activity, acting on glycosyl bonds"/>
    <property type="evidence" value="ECO:0007669"/>
    <property type="project" value="UniProtKB-KW"/>
</dbReference>
<organism evidence="4 5">
    <name type="scientific">Caldalkalibacillus horti</name>
    <dbReference type="NCBI Taxonomy" id="77523"/>
    <lineage>
        <taxon>Bacteria</taxon>
        <taxon>Bacillati</taxon>
        <taxon>Bacillota</taxon>
        <taxon>Bacilli</taxon>
        <taxon>Bacillales</taxon>
        <taxon>Bacillaceae</taxon>
        <taxon>Caldalkalibacillus</taxon>
    </lineage>
</organism>
<dbReference type="Gene3D" id="2.60.40.10">
    <property type="entry name" value="Immunoglobulins"/>
    <property type="match status" value="1"/>
</dbReference>
<dbReference type="RefSeq" id="WP_307396485.1">
    <property type="nucleotide sequence ID" value="NZ_BAAADK010000001.1"/>
</dbReference>
<comment type="caution">
    <text evidence="4">The sequence shown here is derived from an EMBL/GenBank/DDBJ whole genome shotgun (WGS) entry which is preliminary data.</text>
</comment>
<dbReference type="InterPro" id="IPR004185">
    <property type="entry name" value="Glyco_hydro_13_lg-like_dom"/>
</dbReference>
<dbReference type="InterPro" id="IPR013780">
    <property type="entry name" value="Glyco_hydro_b"/>
</dbReference>
<evidence type="ECO:0000256" key="2">
    <source>
        <dbReference type="ARBA" id="ARBA00023295"/>
    </source>
</evidence>
<evidence type="ECO:0000259" key="3">
    <source>
        <dbReference type="SMART" id="SM00642"/>
    </source>
</evidence>
<protein>
    <submittedName>
        <fullName evidence="4">Glycosidase</fullName>
    </submittedName>
</protein>
<accession>A0ABT9W2Q6</accession>
<dbReference type="InterPro" id="IPR013783">
    <property type="entry name" value="Ig-like_fold"/>
</dbReference>